<evidence type="ECO:0000256" key="2">
    <source>
        <dbReference type="ARBA" id="ARBA00009045"/>
    </source>
</evidence>
<dbReference type="Pfam" id="PF01694">
    <property type="entry name" value="Rhomboid"/>
    <property type="match status" value="1"/>
</dbReference>
<feature type="transmembrane region" description="Helical" evidence="8">
    <location>
        <begin position="197"/>
        <end position="214"/>
    </location>
</feature>
<feature type="transmembrane region" description="Helical" evidence="8">
    <location>
        <begin position="79"/>
        <end position="105"/>
    </location>
</feature>
<comment type="subcellular location">
    <subcellularLocation>
        <location evidence="1">Membrane</location>
        <topology evidence="1">Multi-pass membrane protein</topology>
    </subcellularLocation>
</comment>
<feature type="region of interest" description="Disordered" evidence="7">
    <location>
        <begin position="1"/>
        <end position="24"/>
    </location>
</feature>
<dbReference type="AlphaFoldDB" id="A0A8E6B773"/>
<reference evidence="10" key="1">
    <citation type="submission" date="2021-05" db="EMBL/GenBank/DDBJ databases">
        <title>Complete genome sequence of the cellulolytic planctomycete Telmatocola sphagniphila SP2T and characterization of the first cellulase from planctomycetes.</title>
        <authorList>
            <person name="Rakitin A.L."/>
            <person name="Beletsky A.V."/>
            <person name="Naumoff D.G."/>
            <person name="Kulichevskaya I.S."/>
            <person name="Mardanov A.V."/>
            <person name="Ravin N.V."/>
            <person name="Dedysh S.N."/>
        </authorList>
    </citation>
    <scope>NUCLEOTIDE SEQUENCE</scope>
    <source>
        <strain evidence="10">SP2T</strain>
    </source>
</reference>
<feature type="domain" description="Peptidase S54 rhomboid" evidence="9">
    <location>
        <begin position="77"/>
        <end position="215"/>
    </location>
</feature>
<feature type="transmembrane region" description="Helical" evidence="8">
    <location>
        <begin position="221"/>
        <end position="242"/>
    </location>
</feature>
<feature type="transmembrane region" description="Helical" evidence="8">
    <location>
        <begin position="142"/>
        <end position="160"/>
    </location>
</feature>
<keyword evidence="3 8" id="KW-0812">Transmembrane</keyword>
<evidence type="ECO:0000256" key="4">
    <source>
        <dbReference type="ARBA" id="ARBA00022801"/>
    </source>
</evidence>
<gene>
    <name evidence="10" type="ORF">KIH39_02070</name>
</gene>
<feature type="transmembrane region" description="Helical" evidence="8">
    <location>
        <begin position="172"/>
        <end position="191"/>
    </location>
</feature>
<dbReference type="EMBL" id="CP074694">
    <property type="protein sequence ID" value="QVL32729.1"/>
    <property type="molecule type" value="Genomic_DNA"/>
</dbReference>
<dbReference type="RefSeq" id="WP_213497619.1">
    <property type="nucleotide sequence ID" value="NZ_CP074694.1"/>
</dbReference>
<feature type="compositionally biased region" description="Polar residues" evidence="7">
    <location>
        <begin position="8"/>
        <end position="24"/>
    </location>
</feature>
<dbReference type="PANTHER" id="PTHR43731">
    <property type="entry name" value="RHOMBOID PROTEASE"/>
    <property type="match status" value="1"/>
</dbReference>
<keyword evidence="11" id="KW-1185">Reference proteome</keyword>
<dbReference type="InterPro" id="IPR035952">
    <property type="entry name" value="Rhomboid-like_sf"/>
</dbReference>
<feature type="transmembrane region" description="Helical" evidence="8">
    <location>
        <begin position="117"/>
        <end position="136"/>
    </location>
</feature>
<evidence type="ECO:0000313" key="11">
    <source>
        <dbReference type="Proteomes" id="UP000676194"/>
    </source>
</evidence>
<evidence type="ECO:0000256" key="1">
    <source>
        <dbReference type="ARBA" id="ARBA00004141"/>
    </source>
</evidence>
<protein>
    <submittedName>
        <fullName evidence="10">Rhomboid family intramembrane serine protease</fullName>
        <ecNumber evidence="10">3.4.21.105</ecNumber>
    </submittedName>
</protein>
<dbReference type="SUPFAM" id="SSF144091">
    <property type="entry name" value="Rhomboid-like"/>
    <property type="match status" value="1"/>
</dbReference>
<keyword evidence="6 8" id="KW-0472">Membrane</keyword>
<evidence type="ECO:0000313" key="10">
    <source>
        <dbReference type="EMBL" id="QVL32729.1"/>
    </source>
</evidence>
<evidence type="ECO:0000256" key="3">
    <source>
        <dbReference type="ARBA" id="ARBA00022692"/>
    </source>
</evidence>
<name>A0A8E6B773_9BACT</name>
<dbReference type="GO" id="GO:0006508">
    <property type="term" value="P:proteolysis"/>
    <property type="evidence" value="ECO:0007669"/>
    <property type="project" value="UniProtKB-KW"/>
</dbReference>
<keyword evidence="4 10" id="KW-0378">Hydrolase</keyword>
<organism evidence="10 11">
    <name type="scientific">Telmatocola sphagniphila</name>
    <dbReference type="NCBI Taxonomy" id="1123043"/>
    <lineage>
        <taxon>Bacteria</taxon>
        <taxon>Pseudomonadati</taxon>
        <taxon>Planctomycetota</taxon>
        <taxon>Planctomycetia</taxon>
        <taxon>Gemmatales</taxon>
        <taxon>Gemmataceae</taxon>
    </lineage>
</organism>
<proteinExistence type="inferred from homology"/>
<dbReference type="Gene3D" id="1.20.1540.10">
    <property type="entry name" value="Rhomboid-like"/>
    <property type="match status" value="1"/>
</dbReference>
<dbReference type="InterPro" id="IPR050925">
    <property type="entry name" value="Rhomboid_protease_S54"/>
</dbReference>
<keyword evidence="5 8" id="KW-1133">Transmembrane helix</keyword>
<sequence>MPEDTKFDASQSVKPLQENTQSASKTAPYRPLPIKAFPGYPVVAVLAVLSIGVSVLWWSEGDERIMPFLTDYRTWHGEPWRLISSILPHANLMHLAFNLYWLWYFGPVVEKAFGGSATLGIFLLLAAGSNAAAYAFNEEGVGLSGLLYGLCGMVWILGLSDDRFAGVADSRIAKFFLVCFFVCILLTFSQMLLVGNVAHGAGAILGILLGLTISRRGSERTAWASVLAVLVMAFIFYCSLSTPLPEYLNK</sequence>
<keyword evidence="10" id="KW-0645">Protease</keyword>
<feature type="transmembrane region" description="Helical" evidence="8">
    <location>
        <begin position="39"/>
        <end position="59"/>
    </location>
</feature>
<dbReference type="EC" id="3.4.21.105" evidence="10"/>
<dbReference type="GO" id="GO:0004252">
    <property type="term" value="F:serine-type endopeptidase activity"/>
    <property type="evidence" value="ECO:0007669"/>
    <property type="project" value="InterPro"/>
</dbReference>
<dbReference type="KEGG" id="tsph:KIH39_02070"/>
<evidence type="ECO:0000259" key="9">
    <source>
        <dbReference type="Pfam" id="PF01694"/>
    </source>
</evidence>
<dbReference type="GO" id="GO:0016020">
    <property type="term" value="C:membrane"/>
    <property type="evidence" value="ECO:0007669"/>
    <property type="project" value="UniProtKB-SubCell"/>
</dbReference>
<evidence type="ECO:0000256" key="7">
    <source>
        <dbReference type="SAM" id="MobiDB-lite"/>
    </source>
</evidence>
<evidence type="ECO:0000256" key="6">
    <source>
        <dbReference type="ARBA" id="ARBA00023136"/>
    </source>
</evidence>
<dbReference type="InterPro" id="IPR022764">
    <property type="entry name" value="Peptidase_S54_rhomboid_dom"/>
</dbReference>
<dbReference type="PANTHER" id="PTHR43731:SF14">
    <property type="entry name" value="PRESENILIN-ASSOCIATED RHOMBOID-LIKE PROTEIN, MITOCHONDRIAL"/>
    <property type="match status" value="1"/>
</dbReference>
<evidence type="ECO:0000256" key="5">
    <source>
        <dbReference type="ARBA" id="ARBA00022989"/>
    </source>
</evidence>
<evidence type="ECO:0000256" key="8">
    <source>
        <dbReference type="SAM" id="Phobius"/>
    </source>
</evidence>
<accession>A0A8E6B773</accession>
<comment type="similarity">
    <text evidence="2">Belongs to the peptidase S54 family.</text>
</comment>
<dbReference type="Proteomes" id="UP000676194">
    <property type="component" value="Chromosome"/>
</dbReference>